<keyword evidence="1" id="KW-0678">Repressor</keyword>
<feature type="compositionally biased region" description="Basic residues" evidence="4">
    <location>
        <begin position="25"/>
        <end position="35"/>
    </location>
</feature>
<evidence type="ECO:0000256" key="2">
    <source>
        <dbReference type="ARBA" id="ARBA00023015"/>
    </source>
</evidence>
<feature type="region of interest" description="Disordered" evidence="4">
    <location>
        <begin position="1"/>
        <end position="40"/>
    </location>
</feature>
<name>A0AAD7QHV1_QUISA</name>
<dbReference type="EMBL" id="JARAOO010000001">
    <property type="protein sequence ID" value="KAJ7981798.1"/>
    <property type="molecule type" value="Genomic_DNA"/>
</dbReference>
<dbReference type="Proteomes" id="UP001163823">
    <property type="component" value="Chromosome 1"/>
</dbReference>
<keyword evidence="2" id="KW-0805">Transcription regulation</keyword>
<protein>
    <submittedName>
        <fullName evidence="5">Actin cytoskeleton-regulatory complex protein pan1, putative isoform 1</fullName>
    </submittedName>
</protein>
<dbReference type="PANTHER" id="PTHR33388">
    <property type="entry name" value="OS01G0212500 PROTEIN"/>
    <property type="match status" value="1"/>
</dbReference>
<organism evidence="5 6">
    <name type="scientific">Quillaja saponaria</name>
    <name type="common">Soap bark tree</name>
    <dbReference type="NCBI Taxonomy" id="32244"/>
    <lineage>
        <taxon>Eukaryota</taxon>
        <taxon>Viridiplantae</taxon>
        <taxon>Streptophyta</taxon>
        <taxon>Embryophyta</taxon>
        <taxon>Tracheophyta</taxon>
        <taxon>Spermatophyta</taxon>
        <taxon>Magnoliopsida</taxon>
        <taxon>eudicotyledons</taxon>
        <taxon>Gunneridae</taxon>
        <taxon>Pentapetalae</taxon>
        <taxon>rosids</taxon>
        <taxon>fabids</taxon>
        <taxon>Fabales</taxon>
        <taxon>Quillajaceae</taxon>
        <taxon>Quillaja</taxon>
    </lineage>
</organism>
<dbReference type="KEGG" id="qsa:O6P43_001017"/>
<evidence type="ECO:0000256" key="3">
    <source>
        <dbReference type="ARBA" id="ARBA00023163"/>
    </source>
</evidence>
<sequence>MTHEDQSQKCSNSSSGGGGGGLGRSSKKPKQKKVPQRGLGVAQLEKIRLEEQQKKDVAAILPSQCSISPSKSSYLSLPIPNFHHSNQSSSSFPFPSPSGLASPDSFIKLQPLPVQNIDAKSSTTVPLPNPVNSGGFEAGWPTNLVPGHCNVPKMWNSYEYDFEKENCGVDPGLAFRSNMRLPYESFPIWPPSKLMQRAQHQQLSPMVNVSSGISSPSLLHYPMEPPSNQNYCNSYMTMWPEEGKMVGMKRPYPFSVDNPSGPSFNYKIPTFVAPIRSEQAGSCGNGGTFNVDNGNSTFREGSSCSTSISGPNSMKSNNENGVCSGDFLTLAPPRTTSLCPASKSKHPSMLLAFHSHEYPDFESLPFQGSVEDQVLQPGPSRFNEQQPFYSFFPPAAKAKFGPTTVSIKNCNEVGESVDLNLKL</sequence>
<evidence type="ECO:0000313" key="6">
    <source>
        <dbReference type="Proteomes" id="UP001163823"/>
    </source>
</evidence>
<reference evidence="5 6" key="1">
    <citation type="journal article" date="2023" name="Science">
        <title>Elucidation of the pathway for biosynthesis of saponin adjuvants from the soapbark tree.</title>
        <authorList>
            <person name="Reed J."/>
            <person name="Orme A."/>
            <person name="El-Demerdash A."/>
            <person name="Owen C."/>
            <person name="Martin L.B.B."/>
            <person name="Misra R.C."/>
            <person name="Kikuchi S."/>
            <person name="Rejzek M."/>
            <person name="Martin A.C."/>
            <person name="Harkess A."/>
            <person name="Leebens-Mack J."/>
            <person name="Louveau T."/>
            <person name="Stephenson M.J."/>
            <person name="Osbourn A."/>
        </authorList>
    </citation>
    <scope>NUCLEOTIDE SEQUENCE [LARGE SCALE GENOMIC DNA]</scope>
    <source>
        <strain evidence="5">S10</strain>
    </source>
</reference>
<gene>
    <name evidence="5" type="ORF">O6P43_001017</name>
</gene>
<dbReference type="AlphaFoldDB" id="A0AAD7QHV1"/>
<dbReference type="InterPro" id="IPR014855">
    <property type="entry name" value="NOZZLE"/>
</dbReference>
<accession>A0AAD7QHV1</accession>
<dbReference type="PANTHER" id="PTHR33388:SF1">
    <property type="entry name" value="PROTEIN SPEAR2"/>
    <property type="match status" value="1"/>
</dbReference>
<comment type="caution">
    <text evidence="5">The sequence shown here is derived from an EMBL/GenBank/DDBJ whole genome shotgun (WGS) entry which is preliminary data.</text>
</comment>
<proteinExistence type="predicted"/>
<evidence type="ECO:0000313" key="5">
    <source>
        <dbReference type="EMBL" id="KAJ7981798.1"/>
    </source>
</evidence>
<dbReference type="Pfam" id="PF08744">
    <property type="entry name" value="NOZZLE"/>
    <property type="match status" value="1"/>
</dbReference>
<keyword evidence="3" id="KW-0804">Transcription</keyword>
<keyword evidence="6" id="KW-1185">Reference proteome</keyword>
<evidence type="ECO:0000256" key="1">
    <source>
        <dbReference type="ARBA" id="ARBA00022491"/>
    </source>
</evidence>
<dbReference type="InterPro" id="IPR040356">
    <property type="entry name" value="SPEAR"/>
</dbReference>
<evidence type="ECO:0000256" key="4">
    <source>
        <dbReference type="SAM" id="MobiDB-lite"/>
    </source>
</evidence>
<dbReference type="GO" id="GO:0003700">
    <property type="term" value="F:DNA-binding transcription factor activity"/>
    <property type="evidence" value="ECO:0007669"/>
    <property type="project" value="InterPro"/>
</dbReference>